<dbReference type="Gene3D" id="1.20.120.530">
    <property type="entry name" value="GntR ligand-binding domain-like"/>
    <property type="match status" value="1"/>
</dbReference>
<dbReference type="InterPro" id="IPR036388">
    <property type="entry name" value="WH-like_DNA-bd_sf"/>
</dbReference>
<dbReference type="SUPFAM" id="SSF46785">
    <property type="entry name" value="Winged helix' DNA-binding domain"/>
    <property type="match status" value="1"/>
</dbReference>
<keyword evidence="6" id="KW-1185">Reference proteome</keyword>
<accession>A0ABV6PNA4</accession>
<evidence type="ECO:0000256" key="3">
    <source>
        <dbReference type="ARBA" id="ARBA00023163"/>
    </source>
</evidence>
<dbReference type="EMBL" id="JBHLTN010000003">
    <property type="protein sequence ID" value="MFC0591316.1"/>
    <property type="molecule type" value="Genomic_DNA"/>
</dbReference>
<evidence type="ECO:0000259" key="4">
    <source>
        <dbReference type="PROSITE" id="PS50949"/>
    </source>
</evidence>
<proteinExistence type="predicted"/>
<evidence type="ECO:0000256" key="2">
    <source>
        <dbReference type="ARBA" id="ARBA00023125"/>
    </source>
</evidence>
<dbReference type="SMART" id="SM00895">
    <property type="entry name" value="FCD"/>
    <property type="match status" value="1"/>
</dbReference>
<dbReference type="InterPro" id="IPR036390">
    <property type="entry name" value="WH_DNA-bd_sf"/>
</dbReference>
<dbReference type="InterPro" id="IPR011711">
    <property type="entry name" value="GntR_C"/>
</dbReference>
<dbReference type="Pfam" id="PF00392">
    <property type="entry name" value="GntR"/>
    <property type="match status" value="1"/>
</dbReference>
<feature type="domain" description="HTH gntR-type" evidence="4">
    <location>
        <begin position="36"/>
        <end position="103"/>
    </location>
</feature>
<dbReference type="Proteomes" id="UP001589834">
    <property type="component" value="Unassembled WGS sequence"/>
</dbReference>
<keyword evidence="2" id="KW-0238">DNA-binding</keyword>
<protein>
    <submittedName>
        <fullName evidence="5">GntR family transcriptional regulator</fullName>
    </submittedName>
</protein>
<reference evidence="5 6" key="1">
    <citation type="submission" date="2024-09" db="EMBL/GenBank/DDBJ databases">
        <authorList>
            <person name="Sun Q."/>
            <person name="Mori K."/>
        </authorList>
    </citation>
    <scope>NUCLEOTIDE SEQUENCE [LARGE SCALE GENOMIC DNA]</scope>
    <source>
        <strain evidence="5 6">NCAIM B.02336</strain>
    </source>
</reference>
<keyword evidence="1" id="KW-0805">Transcription regulation</keyword>
<organism evidence="5 6">
    <name type="scientific">Ottowia pentelensis</name>
    <dbReference type="NCBI Taxonomy" id="511108"/>
    <lineage>
        <taxon>Bacteria</taxon>
        <taxon>Pseudomonadati</taxon>
        <taxon>Pseudomonadota</taxon>
        <taxon>Betaproteobacteria</taxon>
        <taxon>Burkholderiales</taxon>
        <taxon>Comamonadaceae</taxon>
        <taxon>Ottowia</taxon>
    </lineage>
</organism>
<evidence type="ECO:0000256" key="1">
    <source>
        <dbReference type="ARBA" id="ARBA00023015"/>
    </source>
</evidence>
<dbReference type="InterPro" id="IPR008920">
    <property type="entry name" value="TF_FadR/GntR_C"/>
</dbReference>
<dbReference type="Pfam" id="PF07729">
    <property type="entry name" value="FCD"/>
    <property type="match status" value="1"/>
</dbReference>
<dbReference type="InterPro" id="IPR000524">
    <property type="entry name" value="Tscrpt_reg_HTH_GntR"/>
</dbReference>
<evidence type="ECO:0000313" key="5">
    <source>
        <dbReference type="EMBL" id="MFC0591316.1"/>
    </source>
</evidence>
<comment type="caution">
    <text evidence="5">The sequence shown here is derived from an EMBL/GenBank/DDBJ whole genome shotgun (WGS) entry which is preliminary data.</text>
</comment>
<evidence type="ECO:0000313" key="6">
    <source>
        <dbReference type="Proteomes" id="UP001589834"/>
    </source>
</evidence>
<dbReference type="RefSeq" id="WP_377479174.1">
    <property type="nucleotide sequence ID" value="NZ_JBHLTN010000003.1"/>
</dbReference>
<keyword evidence="3" id="KW-0804">Transcription</keyword>
<dbReference type="SUPFAM" id="SSF48008">
    <property type="entry name" value="GntR ligand-binding domain-like"/>
    <property type="match status" value="1"/>
</dbReference>
<sequence length="252" mass="27707">MRAAHGSGRIAALPTELGEAHEPTRMETFAASAPVKSLTAVAFERLRVAILCGELLPQERLRIQALSERYSVGATAVREALSRLVTEGLVALEEQRGFHVTPVSRAELLDLAQTRSRVEQMALREAIAHGDIEWESRLLSCFHRLSRTPPPTSPERDAPWSAAHRAFHEALVDGCASPWTLRLCGLLYDKSERYRNLAKSSTHERGRDVDGEHRALLDAAMTRDADAACRLLGEHFAATTEIILAGGLVSDE</sequence>
<name>A0ABV6PNA4_9BURK</name>
<gene>
    <name evidence="5" type="ORF">ACFFGG_01985</name>
</gene>
<dbReference type="Gene3D" id="1.10.10.10">
    <property type="entry name" value="Winged helix-like DNA-binding domain superfamily/Winged helix DNA-binding domain"/>
    <property type="match status" value="1"/>
</dbReference>
<dbReference type="PROSITE" id="PS50949">
    <property type="entry name" value="HTH_GNTR"/>
    <property type="match status" value="1"/>
</dbReference>
<dbReference type="PANTHER" id="PTHR43537">
    <property type="entry name" value="TRANSCRIPTIONAL REGULATOR, GNTR FAMILY"/>
    <property type="match status" value="1"/>
</dbReference>
<dbReference type="SMART" id="SM00345">
    <property type="entry name" value="HTH_GNTR"/>
    <property type="match status" value="1"/>
</dbReference>
<dbReference type="PANTHER" id="PTHR43537:SF20">
    <property type="entry name" value="HTH-TYPE TRANSCRIPTIONAL REPRESSOR GLAR"/>
    <property type="match status" value="1"/>
</dbReference>